<dbReference type="InterPro" id="IPR002060">
    <property type="entry name" value="Squ/phyt_synthse"/>
</dbReference>
<evidence type="ECO:0000313" key="4">
    <source>
        <dbReference type="Proteomes" id="UP000220527"/>
    </source>
</evidence>
<evidence type="ECO:0000256" key="1">
    <source>
        <dbReference type="ARBA" id="ARBA00004829"/>
    </source>
</evidence>
<dbReference type="SFLD" id="SFLDS00005">
    <property type="entry name" value="Isoprenoid_Synthase_Type_I"/>
    <property type="match status" value="1"/>
</dbReference>
<sequence>MPKERRVSLNPVTSLVLGATRGSIAHPLPADEQLALLFHQTNLSPHLNHAEGLAHPPHATTEAYAECERIIRHHSKSFFFSSQFLAPDIRRAVRALYAFCRKTDDTVDLATSDPAHALAIWVQQARAPYPATDDPVLVAWHDTRTRYNLHPNLVDELLAGVAMDLSINRYATFADLWLYCYRVASVVGLLVMGITGHRPGAEPYAIKLGVALQMTNILRDVGEDARRGRVYLPHEDLERFGLSSDDILEGVYDERFKALMQFEVARTHRLYDESWPGIALLPANSRFAIGAASWVYRGILDKLAANGYDAHTRRAYLTMGEKMARLPRIWLATRRVGK</sequence>
<dbReference type="Proteomes" id="UP000220527">
    <property type="component" value="Unassembled WGS sequence"/>
</dbReference>
<dbReference type="CDD" id="cd00683">
    <property type="entry name" value="Trans_IPPS_HH"/>
    <property type="match status" value="1"/>
</dbReference>
<dbReference type="InterPro" id="IPR044843">
    <property type="entry name" value="Trans_IPPS_bact-type"/>
</dbReference>
<protein>
    <submittedName>
        <fullName evidence="3">Squalene synthase</fullName>
    </submittedName>
</protein>
<organism evidence="3 4">
    <name type="scientific">Candidatus Viridilinea mediisalina</name>
    <dbReference type="NCBI Taxonomy" id="2024553"/>
    <lineage>
        <taxon>Bacteria</taxon>
        <taxon>Bacillati</taxon>
        <taxon>Chloroflexota</taxon>
        <taxon>Chloroflexia</taxon>
        <taxon>Chloroflexales</taxon>
        <taxon>Chloroflexineae</taxon>
        <taxon>Oscillochloridaceae</taxon>
        <taxon>Candidatus Viridilinea</taxon>
    </lineage>
</organism>
<dbReference type="AlphaFoldDB" id="A0A2A6RMW7"/>
<keyword evidence="4" id="KW-1185">Reference proteome</keyword>
<dbReference type="InterPro" id="IPR019845">
    <property type="entry name" value="Squalene/phytoene_synthase_CS"/>
</dbReference>
<dbReference type="PANTHER" id="PTHR31480">
    <property type="entry name" value="BIFUNCTIONAL LYCOPENE CYCLASE/PHYTOENE SYNTHASE"/>
    <property type="match status" value="1"/>
</dbReference>
<comment type="caution">
    <text evidence="3">The sequence shown here is derived from an EMBL/GenBank/DDBJ whole genome shotgun (WGS) entry which is preliminary data.</text>
</comment>
<dbReference type="OrthoDB" id="9787280at2"/>
<dbReference type="GO" id="GO:0051996">
    <property type="term" value="F:squalene synthase [NAD(P)H] activity"/>
    <property type="evidence" value="ECO:0007669"/>
    <property type="project" value="InterPro"/>
</dbReference>
<name>A0A2A6RMW7_9CHLR</name>
<dbReference type="SFLD" id="SFLDG01212">
    <property type="entry name" value="Phytoene_synthase_like"/>
    <property type="match status" value="1"/>
</dbReference>
<dbReference type="Pfam" id="PF00494">
    <property type="entry name" value="SQS_PSY"/>
    <property type="match status" value="1"/>
</dbReference>
<reference evidence="4" key="1">
    <citation type="submission" date="2017-08" db="EMBL/GenBank/DDBJ databases">
        <authorList>
            <person name="Grouzdev D.S."/>
            <person name="Gaisin V.A."/>
            <person name="Rysina M.S."/>
            <person name="Gorlenko V.M."/>
        </authorList>
    </citation>
    <scope>NUCLEOTIDE SEQUENCE [LARGE SCALE GENOMIC DNA]</scope>
    <source>
        <strain evidence="4">Kir15-3F</strain>
    </source>
</reference>
<dbReference type="Gene3D" id="1.10.600.10">
    <property type="entry name" value="Farnesyl Diphosphate Synthase"/>
    <property type="match status" value="1"/>
</dbReference>
<dbReference type="GO" id="GO:0004311">
    <property type="term" value="F:geranylgeranyl diphosphate synthase activity"/>
    <property type="evidence" value="ECO:0007669"/>
    <property type="project" value="InterPro"/>
</dbReference>
<dbReference type="SFLD" id="SFLDG01018">
    <property type="entry name" value="Squalene/Phytoene_Synthase_Lik"/>
    <property type="match status" value="1"/>
</dbReference>
<gene>
    <name evidence="3" type="ORF">CJ255_03365</name>
</gene>
<dbReference type="InterPro" id="IPR033904">
    <property type="entry name" value="Trans_IPPS_HH"/>
</dbReference>
<dbReference type="InterPro" id="IPR008949">
    <property type="entry name" value="Isoprenoid_synthase_dom_sf"/>
</dbReference>
<evidence type="ECO:0000256" key="2">
    <source>
        <dbReference type="ARBA" id="ARBA00022679"/>
    </source>
</evidence>
<comment type="pathway">
    <text evidence="1">Carotenoid biosynthesis.</text>
</comment>
<dbReference type="PROSITE" id="PS01045">
    <property type="entry name" value="SQUALEN_PHYTOEN_SYN_2"/>
    <property type="match status" value="1"/>
</dbReference>
<dbReference type="EMBL" id="NQWI01000009">
    <property type="protein sequence ID" value="PDW04434.1"/>
    <property type="molecule type" value="Genomic_DNA"/>
</dbReference>
<proteinExistence type="predicted"/>
<accession>A0A2A6RMW7</accession>
<dbReference type="GO" id="GO:0016117">
    <property type="term" value="P:carotenoid biosynthetic process"/>
    <property type="evidence" value="ECO:0007669"/>
    <property type="project" value="UniProtKB-ARBA"/>
</dbReference>
<evidence type="ECO:0000313" key="3">
    <source>
        <dbReference type="EMBL" id="PDW04434.1"/>
    </source>
</evidence>
<keyword evidence="2" id="KW-0808">Transferase</keyword>
<dbReference type="SUPFAM" id="SSF48576">
    <property type="entry name" value="Terpenoid synthases"/>
    <property type="match status" value="1"/>
</dbReference>